<evidence type="ECO:0000256" key="1">
    <source>
        <dbReference type="SAM" id="MobiDB-lite"/>
    </source>
</evidence>
<sequence length="110" mass="11893">MKTVIFFIETEESEVSSSDSDSDLGDRDQTPHVACSPRAMHWSVSPLVASTGLCLSAKSQITYSSSLRIGEANLLLTPLRIPNEREPDPDDAAPTPTPPPLPNFFCCSSN</sequence>
<protein>
    <submittedName>
        <fullName evidence="2">Uncharacterized protein</fullName>
    </submittedName>
</protein>
<keyword evidence="3" id="KW-1185">Reference proteome</keyword>
<name>A0A5B7FD06_PORTR</name>
<dbReference type="AlphaFoldDB" id="A0A5B7FD06"/>
<comment type="caution">
    <text evidence="2">The sequence shown here is derived from an EMBL/GenBank/DDBJ whole genome shotgun (WGS) entry which is preliminary data.</text>
</comment>
<accession>A0A5B7FD06</accession>
<dbReference type="Proteomes" id="UP000324222">
    <property type="component" value="Unassembled WGS sequence"/>
</dbReference>
<dbReference type="EMBL" id="VSRR010005415">
    <property type="protein sequence ID" value="MPC42384.1"/>
    <property type="molecule type" value="Genomic_DNA"/>
</dbReference>
<evidence type="ECO:0000313" key="3">
    <source>
        <dbReference type="Proteomes" id="UP000324222"/>
    </source>
</evidence>
<feature type="region of interest" description="Disordered" evidence="1">
    <location>
        <begin position="80"/>
        <end position="102"/>
    </location>
</feature>
<reference evidence="2 3" key="1">
    <citation type="submission" date="2019-05" db="EMBL/GenBank/DDBJ databases">
        <title>Another draft genome of Portunus trituberculatus and its Hox gene families provides insights of decapod evolution.</title>
        <authorList>
            <person name="Jeong J.-H."/>
            <person name="Song I."/>
            <person name="Kim S."/>
            <person name="Choi T."/>
            <person name="Kim D."/>
            <person name="Ryu S."/>
            <person name="Kim W."/>
        </authorList>
    </citation>
    <scope>NUCLEOTIDE SEQUENCE [LARGE SCALE GENOMIC DNA]</scope>
    <source>
        <tissue evidence="2">Muscle</tissue>
    </source>
</reference>
<organism evidence="2 3">
    <name type="scientific">Portunus trituberculatus</name>
    <name type="common">Swimming crab</name>
    <name type="synonym">Neptunus trituberculatus</name>
    <dbReference type="NCBI Taxonomy" id="210409"/>
    <lineage>
        <taxon>Eukaryota</taxon>
        <taxon>Metazoa</taxon>
        <taxon>Ecdysozoa</taxon>
        <taxon>Arthropoda</taxon>
        <taxon>Crustacea</taxon>
        <taxon>Multicrustacea</taxon>
        <taxon>Malacostraca</taxon>
        <taxon>Eumalacostraca</taxon>
        <taxon>Eucarida</taxon>
        <taxon>Decapoda</taxon>
        <taxon>Pleocyemata</taxon>
        <taxon>Brachyura</taxon>
        <taxon>Eubrachyura</taxon>
        <taxon>Portunoidea</taxon>
        <taxon>Portunidae</taxon>
        <taxon>Portuninae</taxon>
        <taxon>Portunus</taxon>
    </lineage>
</organism>
<proteinExistence type="predicted"/>
<feature type="region of interest" description="Disordered" evidence="1">
    <location>
        <begin position="9"/>
        <end position="32"/>
    </location>
</feature>
<gene>
    <name evidence="2" type="ORF">E2C01_036005</name>
</gene>
<evidence type="ECO:0000313" key="2">
    <source>
        <dbReference type="EMBL" id="MPC42384.1"/>
    </source>
</evidence>